<evidence type="ECO:0000313" key="2">
    <source>
        <dbReference type="EMBL" id="KAK8583520.1"/>
    </source>
</evidence>
<comment type="caution">
    <text evidence="2">The sequence shown here is derived from an EMBL/GenBank/DDBJ whole genome shotgun (WGS) entry which is preliminary data.</text>
</comment>
<dbReference type="EMBL" id="JBBPBM010000005">
    <property type="protein sequence ID" value="KAK8583520.1"/>
    <property type="molecule type" value="Genomic_DNA"/>
</dbReference>
<keyword evidence="3" id="KW-1185">Reference proteome</keyword>
<protein>
    <submittedName>
        <fullName evidence="2">Uncharacterized protein</fullName>
    </submittedName>
</protein>
<reference evidence="2 3" key="1">
    <citation type="journal article" date="2024" name="G3 (Bethesda)">
        <title>Genome assembly of Hibiscus sabdariffa L. provides insights into metabolisms of medicinal natural products.</title>
        <authorList>
            <person name="Kim T."/>
        </authorList>
    </citation>
    <scope>NUCLEOTIDE SEQUENCE [LARGE SCALE GENOMIC DNA]</scope>
    <source>
        <strain evidence="2">TK-2024</strain>
        <tissue evidence="2">Old leaves</tissue>
    </source>
</reference>
<evidence type="ECO:0000256" key="1">
    <source>
        <dbReference type="SAM" id="MobiDB-lite"/>
    </source>
</evidence>
<sequence>MARTNVGFHLGSTHDRPTIGLTIYTQLGSLGLVSNDPKNAAQTLAHSAKRLGFPEPLGDDTRGGRGQRLSTNTTTTTYHERG</sequence>
<proteinExistence type="predicted"/>
<dbReference type="Proteomes" id="UP001472677">
    <property type="component" value="Unassembled WGS sequence"/>
</dbReference>
<name>A0ABR2FNI4_9ROSI</name>
<feature type="compositionally biased region" description="Polar residues" evidence="1">
    <location>
        <begin position="68"/>
        <end position="82"/>
    </location>
</feature>
<evidence type="ECO:0000313" key="3">
    <source>
        <dbReference type="Proteomes" id="UP001472677"/>
    </source>
</evidence>
<organism evidence="2 3">
    <name type="scientific">Hibiscus sabdariffa</name>
    <name type="common">roselle</name>
    <dbReference type="NCBI Taxonomy" id="183260"/>
    <lineage>
        <taxon>Eukaryota</taxon>
        <taxon>Viridiplantae</taxon>
        <taxon>Streptophyta</taxon>
        <taxon>Embryophyta</taxon>
        <taxon>Tracheophyta</taxon>
        <taxon>Spermatophyta</taxon>
        <taxon>Magnoliopsida</taxon>
        <taxon>eudicotyledons</taxon>
        <taxon>Gunneridae</taxon>
        <taxon>Pentapetalae</taxon>
        <taxon>rosids</taxon>
        <taxon>malvids</taxon>
        <taxon>Malvales</taxon>
        <taxon>Malvaceae</taxon>
        <taxon>Malvoideae</taxon>
        <taxon>Hibiscus</taxon>
    </lineage>
</organism>
<gene>
    <name evidence="2" type="ORF">V6N12_067788</name>
</gene>
<accession>A0ABR2FNI4</accession>
<feature type="region of interest" description="Disordered" evidence="1">
    <location>
        <begin position="51"/>
        <end position="82"/>
    </location>
</feature>